<dbReference type="Pfam" id="PF00561">
    <property type="entry name" value="Abhydrolase_1"/>
    <property type="match status" value="1"/>
</dbReference>
<evidence type="ECO:0000313" key="2">
    <source>
        <dbReference type="EMBL" id="MDP1027398.1"/>
    </source>
</evidence>
<comment type="caution">
    <text evidence="2">The sequence shown here is derived from an EMBL/GenBank/DDBJ whole genome shotgun (WGS) entry which is preliminary data.</text>
</comment>
<protein>
    <submittedName>
        <fullName evidence="2">Alpha/beta hydrolase</fullName>
    </submittedName>
</protein>
<feature type="domain" description="AB hydrolase-1" evidence="1">
    <location>
        <begin position="113"/>
        <end position="161"/>
    </location>
</feature>
<dbReference type="InterPro" id="IPR000073">
    <property type="entry name" value="AB_hydrolase_1"/>
</dbReference>
<organism evidence="2 3">
    <name type="scientific">Sphingomonas aurea</name>
    <dbReference type="NCBI Taxonomy" id="3063994"/>
    <lineage>
        <taxon>Bacteria</taxon>
        <taxon>Pseudomonadati</taxon>
        <taxon>Pseudomonadota</taxon>
        <taxon>Alphaproteobacteria</taxon>
        <taxon>Sphingomonadales</taxon>
        <taxon>Sphingomonadaceae</taxon>
        <taxon>Sphingomonas</taxon>
    </lineage>
</organism>
<dbReference type="Proteomes" id="UP001230685">
    <property type="component" value="Unassembled WGS sequence"/>
</dbReference>
<accession>A0ABT9EL96</accession>
<evidence type="ECO:0000313" key="3">
    <source>
        <dbReference type="Proteomes" id="UP001230685"/>
    </source>
</evidence>
<dbReference type="RefSeq" id="WP_305173100.1">
    <property type="nucleotide sequence ID" value="NZ_JAUUDS010000003.1"/>
</dbReference>
<evidence type="ECO:0000259" key="1">
    <source>
        <dbReference type="Pfam" id="PF00561"/>
    </source>
</evidence>
<keyword evidence="2" id="KW-0378">Hydrolase</keyword>
<dbReference type="SUPFAM" id="SSF53474">
    <property type="entry name" value="alpha/beta-Hydrolases"/>
    <property type="match status" value="1"/>
</dbReference>
<name>A0ABT9EL96_9SPHN</name>
<gene>
    <name evidence="2" type="ORF">Q5H91_09245</name>
</gene>
<dbReference type="Gene3D" id="3.40.50.1820">
    <property type="entry name" value="alpha/beta hydrolase"/>
    <property type="match status" value="1"/>
</dbReference>
<dbReference type="InterPro" id="IPR029058">
    <property type="entry name" value="AB_hydrolase_fold"/>
</dbReference>
<dbReference type="GO" id="GO:0016787">
    <property type="term" value="F:hydrolase activity"/>
    <property type="evidence" value="ECO:0007669"/>
    <property type="project" value="UniProtKB-KW"/>
</dbReference>
<dbReference type="EMBL" id="JAUUDS010000003">
    <property type="protein sequence ID" value="MDP1027398.1"/>
    <property type="molecule type" value="Genomic_DNA"/>
</dbReference>
<keyword evidence="3" id="KW-1185">Reference proteome</keyword>
<reference evidence="2 3" key="1">
    <citation type="submission" date="2023-07" db="EMBL/GenBank/DDBJ databases">
        <authorList>
            <person name="Kim M.K."/>
        </authorList>
    </citation>
    <scope>NUCLEOTIDE SEQUENCE [LARGE SCALE GENOMIC DNA]</scope>
    <source>
        <strain evidence="2 3">KR1UV-12</strain>
    </source>
</reference>
<proteinExistence type="predicted"/>
<sequence>MDAVSGDGDAVAVAAPSKALWAAEVPRAAWMAATWWRHRAALDAAPRGDGRPVLLLPGLFNSDRSNAVMRRYLVRLGYRAEGWGLGRNLGAKTVGGDAERLIARVEQVARMHGPVTLIGVSLGGIMARLVAHERPDLVREVVTVSSPFAGSGRATNVWRAFELFTGERLDDPAVVARSVRIAGPLPVPATAIWSRSDGLVAGTICRDDACRAIEVRSSHLGVQMRPEVLLAIAEVLAER</sequence>